<accession>A0AAE3IQI3</accession>
<organism evidence="6 7">
    <name type="scientific">Perspicuibacillus lycopersici</name>
    <dbReference type="NCBI Taxonomy" id="1325689"/>
    <lineage>
        <taxon>Bacteria</taxon>
        <taxon>Bacillati</taxon>
        <taxon>Bacillota</taxon>
        <taxon>Bacilli</taxon>
        <taxon>Bacillales</taxon>
        <taxon>Bacillaceae</taxon>
        <taxon>Perspicuibacillus</taxon>
    </lineage>
</organism>
<dbReference type="GO" id="GO:0032259">
    <property type="term" value="P:methylation"/>
    <property type="evidence" value="ECO:0007669"/>
    <property type="project" value="UniProtKB-KW"/>
</dbReference>
<dbReference type="RefSeq" id="WP_263071479.1">
    <property type="nucleotide sequence ID" value="NZ_JAOUSF010000001.1"/>
</dbReference>
<keyword evidence="7" id="KW-1185">Reference proteome</keyword>
<comment type="caution">
    <text evidence="6">The sequence shown here is derived from an EMBL/GenBank/DDBJ whole genome shotgun (WGS) entry which is preliminary data.</text>
</comment>
<dbReference type="InterPro" id="IPR013216">
    <property type="entry name" value="Methyltransf_11"/>
</dbReference>
<keyword evidence="2 6" id="KW-0489">Methyltransferase</keyword>
<evidence type="ECO:0000259" key="5">
    <source>
        <dbReference type="Pfam" id="PF08241"/>
    </source>
</evidence>
<feature type="domain" description="Methyltransferase type 11" evidence="5">
    <location>
        <begin position="41"/>
        <end position="135"/>
    </location>
</feature>
<dbReference type="CDD" id="cd02440">
    <property type="entry name" value="AdoMet_MTases"/>
    <property type="match status" value="1"/>
</dbReference>
<keyword evidence="3" id="KW-0808">Transferase</keyword>
<dbReference type="EMBL" id="JAOUSF010000001">
    <property type="protein sequence ID" value="MCU9612347.1"/>
    <property type="molecule type" value="Genomic_DNA"/>
</dbReference>
<evidence type="ECO:0000256" key="1">
    <source>
        <dbReference type="ARBA" id="ARBA00005189"/>
    </source>
</evidence>
<dbReference type="GO" id="GO:0008757">
    <property type="term" value="F:S-adenosylmethionine-dependent methyltransferase activity"/>
    <property type="evidence" value="ECO:0007669"/>
    <property type="project" value="InterPro"/>
</dbReference>
<dbReference type="SUPFAM" id="SSF53335">
    <property type="entry name" value="S-adenosyl-L-methionine-dependent methyltransferases"/>
    <property type="match status" value="1"/>
</dbReference>
<dbReference type="AlphaFoldDB" id="A0AAE3IQI3"/>
<protein>
    <submittedName>
        <fullName evidence="6">Class I SAM-dependent methyltransferase</fullName>
    </submittedName>
</protein>
<evidence type="ECO:0000313" key="6">
    <source>
        <dbReference type="EMBL" id="MCU9612347.1"/>
    </source>
</evidence>
<evidence type="ECO:0000256" key="4">
    <source>
        <dbReference type="ARBA" id="ARBA00025707"/>
    </source>
</evidence>
<dbReference type="PANTHER" id="PTHR44307:SF2">
    <property type="entry name" value="PHOSPHOETHANOLAMINE METHYLTRANSFERASE ISOFORM X1"/>
    <property type="match status" value="1"/>
</dbReference>
<reference evidence="6" key="1">
    <citation type="submission" date="2022-10" db="EMBL/GenBank/DDBJ databases">
        <title>Description of Fervidibacillus gen. nov. in the family Fervidibacillaceae fam. nov. with two species, Fervidibacillus albus sp. nov., and Fervidibacillus halotolerans sp. nov., isolated from tidal flat sediments.</title>
        <authorList>
            <person name="Kwon K.K."/>
            <person name="Yang S.-H."/>
        </authorList>
    </citation>
    <scope>NUCLEOTIDE SEQUENCE</scope>
    <source>
        <strain evidence="6">JCM 19140</strain>
    </source>
</reference>
<comment type="pathway">
    <text evidence="1">Lipid metabolism.</text>
</comment>
<dbReference type="InterPro" id="IPR029063">
    <property type="entry name" value="SAM-dependent_MTases_sf"/>
</dbReference>
<comment type="pathway">
    <text evidence="4">Phospholipid metabolism.</text>
</comment>
<dbReference type="Gene3D" id="3.40.50.150">
    <property type="entry name" value="Vaccinia Virus protein VP39"/>
    <property type="match status" value="1"/>
</dbReference>
<evidence type="ECO:0000313" key="7">
    <source>
        <dbReference type="Proteomes" id="UP001209318"/>
    </source>
</evidence>
<proteinExistence type="predicted"/>
<evidence type="ECO:0000256" key="3">
    <source>
        <dbReference type="ARBA" id="ARBA00022679"/>
    </source>
</evidence>
<dbReference type="Pfam" id="PF08241">
    <property type="entry name" value="Methyltransf_11"/>
    <property type="match status" value="1"/>
</dbReference>
<dbReference type="PANTHER" id="PTHR44307">
    <property type="entry name" value="PHOSPHOETHANOLAMINE METHYLTRANSFERASE"/>
    <property type="match status" value="1"/>
</dbReference>
<dbReference type="Proteomes" id="UP001209318">
    <property type="component" value="Unassembled WGS sequence"/>
</dbReference>
<name>A0AAE3IQI3_9BACI</name>
<evidence type="ECO:0000256" key="2">
    <source>
        <dbReference type="ARBA" id="ARBA00022603"/>
    </source>
</evidence>
<gene>
    <name evidence="6" type="ORF">OEV98_02070</name>
</gene>
<sequence length="236" mass="26506">MKYTYLDCLAILGVGGAHPGGMQITKKILANESIESTMTVLDSGCGTGKTLTYIAEKYGCRGYGIDSNPLMIEKANQRIATLKLPIKTRVARTESLPFANGSFDLVLSESVIVFTKIPFTLSEFKRVLKPRGKLLAIEMVLETKLPHQNLKEFTDFYQLSTIPTEEEWRTALKRAGFQHVSIENVPLNPLEMTMEDAPDYLLSEQIDPEVFHILAEHERITNNFRGVIGFRVFNCS</sequence>